<feature type="domain" description="HTH luxR-type" evidence="5">
    <location>
        <begin position="627"/>
        <end position="690"/>
    </location>
</feature>
<feature type="coiled-coil region" evidence="3">
    <location>
        <begin position="247"/>
        <end position="274"/>
    </location>
</feature>
<dbReference type="GO" id="GO:0006355">
    <property type="term" value="P:regulation of DNA-templated transcription"/>
    <property type="evidence" value="ECO:0007669"/>
    <property type="project" value="InterPro"/>
</dbReference>
<keyword evidence="2" id="KW-0597">Phosphoprotein</keyword>
<dbReference type="InterPro" id="IPR035965">
    <property type="entry name" value="PAS-like_dom_sf"/>
</dbReference>
<dbReference type="PRINTS" id="PR00038">
    <property type="entry name" value="HTHLUXR"/>
</dbReference>
<feature type="domain" description="PAC" evidence="8">
    <location>
        <begin position="204"/>
        <end position="256"/>
    </location>
</feature>
<dbReference type="GO" id="GO:0000160">
    <property type="term" value="P:phosphorelay signal transduction system"/>
    <property type="evidence" value="ECO:0007669"/>
    <property type="project" value="InterPro"/>
</dbReference>
<protein>
    <submittedName>
        <fullName evidence="9">PAS domain S-box protein</fullName>
    </submittedName>
</protein>
<dbReference type="CDD" id="cd06170">
    <property type="entry name" value="LuxR_C_like"/>
    <property type="match status" value="1"/>
</dbReference>
<feature type="domain" description="PAS" evidence="7">
    <location>
        <begin position="130"/>
        <end position="200"/>
    </location>
</feature>
<dbReference type="PANTHER" id="PTHR43214">
    <property type="entry name" value="TWO-COMPONENT RESPONSE REGULATOR"/>
    <property type="match status" value="1"/>
</dbReference>
<dbReference type="PANTHER" id="PTHR43214:SF44">
    <property type="entry name" value="TWO-COMPONENT RESPONSE REGULATOR"/>
    <property type="match status" value="1"/>
</dbReference>
<evidence type="ECO:0000256" key="4">
    <source>
        <dbReference type="SAM" id="MobiDB-lite"/>
    </source>
</evidence>
<feature type="region of interest" description="Disordered" evidence="4">
    <location>
        <begin position="296"/>
        <end position="442"/>
    </location>
</feature>
<dbReference type="PROSITE" id="PS50043">
    <property type="entry name" value="HTH_LUXR_2"/>
    <property type="match status" value="1"/>
</dbReference>
<dbReference type="Gene3D" id="1.10.10.10">
    <property type="entry name" value="Winged helix-like DNA-binding domain superfamily/Winged helix DNA-binding domain"/>
    <property type="match status" value="1"/>
</dbReference>
<dbReference type="InterPro" id="IPR000700">
    <property type="entry name" value="PAS-assoc_C"/>
</dbReference>
<dbReference type="Gene3D" id="3.30.450.20">
    <property type="entry name" value="PAS domain"/>
    <property type="match status" value="2"/>
</dbReference>
<dbReference type="SMART" id="SM00091">
    <property type="entry name" value="PAS"/>
    <property type="match status" value="2"/>
</dbReference>
<dbReference type="SUPFAM" id="SSF55785">
    <property type="entry name" value="PYP-like sensor domain (PAS domain)"/>
    <property type="match status" value="2"/>
</dbReference>
<dbReference type="CDD" id="cd00130">
    <property type="entry name" value="PAS"/>
    <property type="match status" value="2"/>
</dbReference>
<dbReference type="PROSITE" id="PS50110">
    <property type="entry name" value="RESPONSE_REGULATORY"/>
    <property type="match status" value="1"/>
</dbReference>
<feature type="modified residue" description="4-aspartylphosphate" evidence="2">
    <location>
        <position position="546"/>
    </location>
</feature>
<dbReference type="NCBIfam" id="TIGR00229">
    <property type="entry name" value="sensory_box"/>
    <property type="match status" value="2"/>
</dbReference>
<dbReference type="Proteomes" id="UP000807785">
    <property type="component" value="Unassembled WGS sequence"/>
</dbReference>
<dbReference type="InterPro" id="IPR000014">
    <property type="entry name" value="PAS"/>
</dbReference>
<dbReference type="AlphaFoldDB" id="A0A9D7DVN5"/>
<dbReference type="PROSITE" id="PS50112">
    <property type="entry name" value="PAS"/>
    <property type="match status" value="2"/>
</dbReference>
<evidence type="ECO:0000256" key="3">
    <source>
        <dbReference type="SAM" id="Coils"/>
    </source>
</evidence>
<gene>
    <name evidence="9" type="ORF">IPH26_01105</name>
</gene>
<dbReference type="InterPro" id="IPR013655">
    <property type="entry name" value="PAS_fold_3"/>
</dbReference>
<dbReference type="InterPro" id="IPR001789">
    <property type="entry name" value="Sig_transdc_resp-reg_receiver"/>
</dbReference>
<feature type="compositionally biased region" description="Basic and acidic residues" evidence="4">
    <location>
        <begin position="399"/>
        <end position="410"/>
    </location>
</feature>
<dbReference type="EMBL" id="JADJEV010000001">
    <property type="protein sequence ID" value="MBK6971611.1"/>
    <property type="molecule type" value="Genomic_DNA"/>
</dbReference>
<organism evidence="9 10">
    <name type="scientific">Candidatus Methylophosphatis roskildensis</name>
    <dbReference type="NCBI Taxonomy" id="2899263"/>
    <lineage>
        <taxon>Bacteria</taxon>
        <taxon>Pseudomonadati</taxon>
        <taxon>Pseudomonadota</taxon>
        <taxon>Betaproteobacteria</taxon>
        <taxon>Nitrosomonadales</taxon>
        <taxon>Sterolibacteriaceae</taxon>
        <taxon>Candidatus Methylophosphatis</taxon>
    </lineage>
</organism>
<evidence type="ECO:0000313" key="10">
    <source>
        <dbReference type="Proteomes" id="UP000807785"/>
    </source>
</evidence>
<dbReference type="InterPro" id="IPR036388">
    <property type="entry name" value="WH-like_DNA-bd_sf"/>
</dbReference>
<dbReference type="Pfam" id="PF00072">
    <property type="entry name" value="Response_reg"/>
    <property type="match status" value="1"/>
</dbReference>
<dbReference type="SMART" id="SM00086">
    <property type="entry name" value="PAC"/>
    <property type="match status" value="2"/>
</dbReference>
<dbReference type="Pfam" id="PF00989">
    <property type="entry name" value="PAS"/>
    <property type="match status" value="1"/>
</dbReference>
<dbReference type="Gene3D" id="3.40.50.2300">
    <property type="match status" value="1"/>
</dbReference>
<dbReference type="Pfam" id="PF08447">
    <property type="entry name" value="PAS_3"/>
    <property type="match status" value="1"/>
</dbReference>
<sequence>MSPAVDDPNVRRLLDAAVDPMLIADHVGAIVLANAPAAALFGYSTAEMLGLSVDDLVPERFRASHRLHRQAYPRQSAARTMGTARVLAGLRKDGSEIPVAISLSPYDDCVLACVHDMRARLQAEQALRESESRYRATFELAAVGIAHVAPTGEWLRVNATLCDILGYPREELLRMRVTDVTPPEDLPALKRSTSQLLKGEIGTISVEKRYIRKDEQIVWVSVRVSPVRGKDGRADHFISVVEDIGQRRQSEAALRELRAEMQELLELNVASQTAKAIAHEINQPLNAMTSLFRSGPDDAARWKSRPGPPDACARKQRPAGAASRNGGPRTSAVPAKGRDRNRGRRPQSRRAQCPGHRGIGRVRRFSGRTRPRSRPATGPGQSRAGGKGHGQSDAQQCRGDARCRDFDPCHTHRNSHQRPTVDGPGNHHRQRPGHGSGGRETDIRPLLHDQATRHRHGPRRLALAGRSARWPALVRLAVGHGCLFPFHAAFCAMSGPTVYVVDDDDAVRDSIALLLETAGLRVECFADAETFRSAWRGDMVGCLLLDLRMPGISGIDLQRFLVDQQSRLPIIFLSAHGDIPTTVRAVKAGALDFLTKPVDGAQLIEQVRAALASSPEAIEQRDEMFKESTRLEHLTEREREVMKLALSGMSNKEIARCLAISYRTVEFHRSRILSKTGASSLLQLASWSSG</sequence>
<dbReference type="InterPro" id="IPR000792">
    <property type="entry name" value="Tscrpt_reg_LuxR_C"/>
</dbReference>
<proteinExistence type="predicted"/>
<dbReference type="Pfam" id="PF00196">
    <property type="entry name" value="GerE"/>
    <property type="match status" value="1"/>
</dbReference>
<dbReference type="GO" id="GO:0003677">
    <property type="term" value="F:DNA binding"/>
    <property type="evidence" value="ECO:0007669"/>
    <property type="project" value="UniProtKB-KW"/>
</dbReference>
<dbReference type="PROSITE" id="PS00622">
    <property type="entry name" value="HTH_LUXR_1"/>
    <property type="match status" value="1"/>
</dbReference>
<feature type="domain" description="PAS" evidence="7">
    <location>
        <begin position="6"/>
        <end position="75"/>
    </location>
</feature>
<evidence type="ECO:0000259" key="6">
    <source>
        <dbReference type="PROSITE" id="PS50110"/>
    </source>
</evidence>
<evidence type="ECO:0000259" key="5">
    <source>
        <dbReference type="PROSITE" id="PS50043"/>
    </source>
</evidence>
<keyword evidence="1" id="KW-0238">DNA-binding</keyword>
<dbReference type="InterPro" id="IPR001610">
    <property type="entry name" value="PAC"/>
</dbReference>
<evidence type="ECO:0000259" key="7">
    <source>
        <dbReference type="PROSITE" id="PS50112"/>
    </source>
</evidence>
<evidence type="ECO:0000259" key="8">
    <source>
        <dbReference type="PROSITE" id="PS50113"/>
    </source>
</evidence>
<keyword evidence="3" id="KW-0175">Coiled coil</keyword>
<feature type="compositionally biased region" description="Basic residues" evidence="4">
    <location>
        <begin position="339"/>
        <end position="348"/>
    </location>
</feature>
<dbReference type="InterPro" id="IPR016032">
    <property type="entry name" value="Sig_transdc_resp-reg_C-effctor"/>
</dbReference>
<dbReference type="SUPFAM" id="SSF52172">
    <property type="entry name" value="CheY-like"/>
    <property type="match status" value="1"/>
</dbReference>
<dbReference type="SUPFAM" id="SSF46894">
    <property type="entry name" value="C-terminal effector domain of the bipartite response regulators"/>
    <property type="match status" value="1"/>
</dbReference>
<reference evidence="9" key="1">
    <citation type="submission" date="2020-10" db="EMBL/GenBank/DDBJ databases">
        <title>Connecting structure to function with the recovery of over 1000 high-quality activated sludge metagenome-assembled genomes encoding full-length rRNA genes using long-read sequencing.</title>
        <authorList>
            <person name="Singleton C.M."/>
            <person name="Petriglieri F."/>
            <person name="Kristensen J.M."/>
            <person name="Kirkegaard R.H."/>
            <person name="Michaelsen T.Y."/>
            <person name="Andersen M.H."/>
            <person name="Karst S.M."/>
            <person name="Dueholm M.S."/>
            <person name="Nielsen P.H."/>
            <person name="Albertsen M."/>
        </authorList>
    </citation>
    <scope>NUCLEOTIDE SEQUENCE</scope>
    <source>
        <strain evidence="9">Bjer_18-Q3-R1-45_BAT3C.347</strain>
    </source>
</reference>
<feature type="domain" description="Response regulatory" evidence="6">
    <location>
        <begin position="497"/>
        <end position="611"/>
    </location>
</feature>
<dbReference type="InterPro" id="IPR039420">
    <property type="entry name" value="WalR-like"/>
</dbReference>
<evidence type="ECO:0000256" key="1">
    <source>
        <dbReference type="ARBA" id="ARBA00023125"/>
    </source>
</evidence>
<evidence type="ECO:0000256" key="2">
    <source>
        <dbReference type="PROSITE-ProRule" id="PRU00169"/>
    </source>
</evidence>
<evidence type="ECO:0000313" key="9">
    <source>
        <dbReference type="EMBL" id="MBK6971611.1"/>
    </source>
</evidence>
<dbReference type="SMART" id="SM00448">
    <property type="entry name" value="REC"/>
    <property type="match status" value="1"/>
</dbReference>
<feature type="compositionally biased region" description="Basic residues" evidence="4">
    <location>
        <begin position="358"/>
        <end position="373"/>
    </location>
</feature>
<dbReference type="InterPro" id="IPR013767">
    <property type="entry name" value="PAS_fold"/>
</dbReference>
<dbReference type="PROSITE" id="PS50113">
    <property type="entry name" value="PAC"/>
    <property type="match status" value="1"/>
</dbReference>
<dbReference type="InterPro" id="IPR011006">
    <property type="entry name" value="CheY-like_superfamily"/>
</dbReference>
<dbReference type="SMART" id="SM00421">
    <property type="entry name" value="HTH_LUXR"/>
    <property type="match status" value="1"/>
</dbReference>
<accession>A0A9D7DVN5</accession>
<comment type="caution">
    <text evidence="9">The sequence shown here is derived from an EMBL/GenBank/DDBJ whole genome shotgun (WGS) entry which is preliminary data.</text>
</comment>
<name>A0A9D7DVN5_9PROT</name>